<feature type="transmembrane region" description="Helical" evidence="1">
    <location>
        <begin position="94"/>
        <end position="115"/>
    </location>
</feature>
<evidence type="ECO:0000313" key="2">
    <source>
        <dbReference type="EMBL" id="GAA5217155.1"/>
    </source>
</evidence>
<name>A0ABP9TGL0_9ACTN</name>
<dbReference type="RefSeq" id="WP_345638146.1">
    <property type="nucleotide sequence ID" value="NZ_BAABJR010000029.1"/>
</dbReference>
<gene>
    <name evidence="2" type="ORF">GCM10023323_73070</name>
</gene>
<comment type="caution">
    <text evidence="2">The sequence shown here is derived from an EMBL/GenBank/DDBJ whole genome shotgun (WGS) entry which is preliminary data.</text>
</comment>
<evidence type="ECO:0000313" key="3">
    <source>
        <dbReference type="Proteomes" id="UP001499878"/>
    </source>
</evidence>
<dbReference type="EMBL" id="BAABJR010000029">
    <property type="protein sequence ID" value="GAA5217155.1"/>
    <property type="molecule type" value="Genomic_DNA"/>
</dbReference>
<sequence length="117" mass="13319">MTDRDTHPATARVLINEIEGHLLVTATREEGRSAAARFTALFDWLTSHQRAEVEHRFEAEYLVLARGSWQRTAERAERLRGEYERRYRALRRRLLIGSLVGWCAVLGCAGALALARA</sequence>
<evidence type="ECO:0008006" key="4">
    <source>
        <dbReference type="Google" id="ProtNLM"/>
    </source>
</evidence>
<evidence type="ECO:0000256" key="1">
    <source>
        <dbReference type="SAM" id="Phobius"/>
    </source>
</evidence>
<keyword evidence="1" id="KW-0812">Transmembrane</keyword>
<dbReference type="Proteomes" id="UP001499878">
    <property type="component" value="Unassembled WGS sequence"/>
</dbReference>
<accession>A0ABP9TGL0</accession>
<reference evidence="3" key="1">
    <citation type="journal article" date="2019" name="Int. J. Syst. Evol. Microbiol.">
        <title>The Global Catalogue of Microorganisms (GCM) 10K type strain sequencing project: providing services to taxonomists for standard genome sequencing and annotation.</title>
        <authorList>
            <consortium name="The Broad Institute Genomics Platform"/>
            <consortium name="The Broad Institute Genome Sequencing Center for Infectious Disease"/>
            <person name="Wu L."/>
            <person name="Ma J."/>
        </authorList>
    </citation>
    <scope>NUCLEOTIDE SEQUENCE [LARGE SCALE GENOMIC DNA]</scope>
    <source>
        <strain evidence="3">JCM 18306</strain>
    </source>
</reference>
<keyword evidence="3" id="KW-1185">Reference proteome</keyword>
<proteinExistence type="predicted"/>
<keyword evidence="1" id="KW-1133">Transmembrane helix</keyword>
<keyword evidence="1" id="KW-0472">Membrane</keyword>
<protein>
    <recommendedName>
        <fullName evidence="4">DUF3040 domain-containing protein</fullName>
    </recommendedName>
</protein>
<organism evidence="2 3">
    <name type="scientific">Streptomyces thinghirensis</name>
    <dbReference type="NCBI Taxonomy" id="551547"/>
    <lineage>
        <taxon>Bacteria</taxon>
        <taxon>Bacillati</taxon>
        <taxon>Actinomycetota</taxon>
        <taxon>Actinomycetes</taxon>
        <taxon>Kitasatosporales</taxon>
        <taxon>Streptomycetaceae</taxon>
        <taxon>Streptomyces</taxon>
    </lineage>
</organism>